<dbReference type="FunFam" id="3.40.50.300:FF:000010">
    <property type="entry name" value="Chaperone clpB 1, putative"/>
    <property type="match status" value="1"/>
</dbReference>
<gene>
    <name evidence="10" type="ORF">AN1_LOCUS18113</name>
</gene>
<evidence type="ECO:0000256" key="6">
    <source>
        <dbReference type="PROSITE-ProRule" id="PRU01251"/>
    </source>
</evidence>
<evidence type="ECO:0000256" key="7">
    <source>
        <dbReference type="SAM" id="Coils"/>
    </source>
</evidence>
<keyword evidence="4" id="KW-0067">ATP-binding</keyword>
<dbReference type="PROSITE" id="PS00870">
    <property type="entry name" value="CLPAB_1"/>
    <property type="match status" value="1"/>
</dbReference>
<dbReference type="Proteomes" id="UP000426265">
    <property type="component" value="Unassembled WGS sequence"/>
</dbReference>
<dbReference type="SMART" id="SM00382">
    <property type="entry name" value="AAA"/>
    <property type="match status" value="2"/>
</dbReference>
<evidence type="ECO:0000256" key="4">
    <source>
        <dbReference type="ARBA" id="ARBA00022840"/>
    </source>
</evidence>
<protein>
    <recommendedName>
        <fullName evidence="9">Clp R domain-containing protein</fullName>
    </recommendedName>
</protein>
<dbReference type="PRINTS" id="PR00300">
    <property type="entry name" value="CLPPROTEASEA"/>
</dbReference>
<evidence type="ECO:0000256" key="8">
    <source>
        <dbReference type="SAM" id="MobiDB-lite"/>
    </source>
</evidence>
<reference evidence="10 11" key="1">
    <citation type="submission" date="2019-11" db="EMBL/GenBank/DDBJ databases">
        <authorList>
            <person name="Jiao W.-B."/>
            <person name="Schneeberger K."/>
        </authorList>
    </citation>
    <scope>NUCLEOTIDE SEQUENCE [LARGE SCALE GENOMIC DNA]</scope>
    <source>
        <strain evidence="11">cv. An-1</strain>
    </source>
</reference>
<feature type="compositionally biased region" description="Polar residues" evidence="8">
    <location>
        <begin position="108"/>
        <end position="147"/>
    </location>
</feature>
<dbReference type="InterPro" id="IPR050130">
    <property type="entry name" value="ClpA_ClpB"/>
</dbReference>
<feature type="compositionally biased region" description="Low complexity" evidence="8">
    <location>
        <begin position="148"/>
        <end position="161"/>
    </location>
</feature>
<evidence type="ECO:0000256" key="1">
    <source>
        <dbReference type="ARBA" id="ARBA00008675"/>
    </source>
</evidence>
<keyword evidence="7" id="KW-0175">Coiled coil</keyword>
<keyword evidence="5" id="KW-0143">Chaperone</keyword>
<dbReference type="InterPro" id="IPR036628">
    <property type="entry name" value="Clp_N_dom_sf"/>
</dbReference>
<dbReference type="SUPFAM" id="SSF52540">
    <property type="entry name" value="P-loop containing nucleoside triphosphate hydrolases"/>
    <property type="match status" value="2"/>
</dbReference>
<dbReference type="GO" id="GO:0005524">
    <property type="term" value="F:ATP binding"/>
    <property type="evidence" value="ECO:0007669"/>
    <property type="project" value="UniProtKB-KW"/>
</dbReference>
<feature type="coiled-coil region" evidence="7">
    <location>
        <begin position="501"/>
        <end position="555"/>
    </location>
</feature>
<dbReference type="InterPro" id="IPR003593">
    <property type="entry name" value="AAA+_ATPase"/>
</dbReference>
<dbReference type="InterPro" id="IPR004176">
    <property type="entry name" value="Clp_R_N"/>
</dbReference>
<evidence type="ECO:0000259" key="9">
    <source>
        <dbReference type="PROSITE" id="PS51903"/>
    </source>
</evidence>
<comment type="similarity">
    <text evidence="1">Belongs to the ClpA/ClpB family.</text>
</comment>
<dbReference type="Pfam" id="PF17871">
    <property type="entry name" value="AAA_lid_9"/>
    <property type="match status" value="1"/>
</dbReference>
<dbReference type="PANTHER" id="PTHR11638:SF18">
    <property type="entry name" value="HEAT SHOCK PROTEIN 104"/>
    <property type="match status" value="1"/>
</dbReference>
<evidence type="ECO:0000256" key="5">
    <source>
        <dbReference type="ARBA" id="ARBA00023186"/>
    </source>
</evidence>
<dbReference type="Pfam" id="PF07724">
    <property type="entry name" value="AAA_2"/>
    <property type="match status" value="1"/>
</dbReference>
<dbReference type="ExpressionAtlas" id="A0A654FP88">
    <property type="expression patterns" value="baseline and differential"/>
</dbReference>
<proteinExistence type="inferred from homology"/>
<evidence type="ECO:0000313" key="10">
    <source>
        <dbReference type="EMBL" id="VYS62687.1"/>
    </source>
</evidence>
<keyword evidence="2 6" id="KW-0677">Repeat</keyword>
<dbReference type="InterPro" id="IPR001270">
    <property type="entry name" value="ClpA/B"/>
</dbReference>
<feature type="domain" description="Clp R" evidence="9">
    <location>
        <begin position="1"/>
        <end position="253"/>
    </location>
</feature>
<organism evidence="10 11">
    <name type="scientific">Arabidopsis thaliana</name>
    <name type="common">Mouse-ear cress</name>
    <dbReference type="NCBI Taxonomy" id="3702"/>
    <lineage>
        <taxon>Eukaryota</taxon>
        <taxon>Viridiplantae</taxon>
        <taxon>Streptophyta</taxon>
        <taxon>Embryophyta</taxon>
        <taxon>Tracheophyta</taxon>
        <taxon>Spermatophyta</taxon>
        <taxon>Magnoliopsida</taxon>
        <taxon>eudicotyledons</taxon>
        <taxon>Gunneridae</taxon>
        <taxon>Pentapetalae</taxon>
        <taxon>rosids</taxon>
        <taxon>malvids</taxon>
        <taxon>Brassicales</taxon>
        <taxon>Brassicaceae</taxon>
        <taxon>Camelineae</taxon>
        <taxon>Arabidopsis</taxon>
    </lineage>
</organism>
<dbReference type="InterPro" id="IPR041546">
    <property type="entry name" value="ClpA/ClpB_AAA_lid"/>
</dbReference>
<dbReference type="GO" id="GO:0016887">
    <property type="term" value="F:ATP hydrolysis activity"/>
    <property type="evidence" value="ECO:0007669"/>
    <property type="project" value="InterPro"/>
</dbReference>
<accession>A0A654FP88</accession>
<evidence type="ECO:0000313" key="11">
    <source>
        <dbReference type="Proteomes" id="UP000426265"/>
    </source>
</evidence>
<dbReference type="CDD" id="cd19499">
    <property type="entry name" value="RecA-like_ClpB_Hsp104-like"/>
    <property type="match status" value="1"/>
</dbReference>
<dbReference type="PANTHER" id="PTHR11638">
    <property type="entry name" value="ATP-DEPENDENT CLP PROTEASE"/>
    <property type="match status" value="1"/>
</dbReference>
<dbReference type="Pfam" id="PF00004">
    <property type="entry name" value="AAA"/>
    <property type="match status" value="1"/>
</dbReference>
<dbReference type="PROSITE" id="PS51903">
    <property type="entry name" value="CLP_R"/>
    <property type="match status" value="1"/>
</dbReference>
<keyword evidence="3" id="KW-0547">Nucleotide-binding</keyword>
<dbReference type="Gene3D" id="3.40.50.300">
    <property type="entry name" value="P-loop containing nucleotide triphosphate hydrolases"/>
    <property type="match status" value="3"/>
</dbReference>
<sequence>MNDLKFDPNVKLIFASARSHAMSLSHGQVTPLHLGVTLISDLTSVFYRAITSAGDGDISAQSVVNVINQSLYKLTKRVTPTTTGAIPPQKPSPNKNLPKQTPPLLSGTIPQNPNLPRQTSTPLSNGTVPQNPSPNKNLPRPSTNGVIPQNPSPNNNLPRSSTTPLSNGTIPQNLYLHILQRLHFPSVTGNFPQDSPSLVTVLNRAQKNLGDTKVGVAVLVISLLEDSQISDVLKEAGVVPEKVKSEVEKLRGEVILRALKTYGTDLVEQAGKLDPVIGRDREIRRVIEVLSRRTKNNPVLIGEPGVGKTAVVEGLAQRILKGDVPINLTGVKLISLEFGAMVAGTTLRGQFEERLKSVLKAVEEAQGKVVLFIDEIHMALGAGKASGSTDAANLLKPMLARGQLRFIGATTLEEYRTHVEKDAAFERRFQQVFVAEPSVPDTISILRGLKEKYEGHHGVRIQDRALVLSAQLSERYITGRRLPDKAIDLVDESCAHVKAQLDIQPEEIDSLERKVMQLEIEIHALEKEKDDKASEARLSENRDDLMIALQEAERQHDVPKAAVLKYGAIQEVESAIAKLEKSAKDNVMLTETVGPENIAEVVSRWTGIPVTRLDQNEKKRLISLADKLHERVVGQDEAVKAVAAAILRSRVGLGRPQQPSGSFLFLGPTGVGKTELAKALAEQLFDSENLLVRLDMSEYNDKISVNKLIGAPPGYVLKLKPLLYVYIGHEEGGQLTEPVRRRPYCVVLFDEVEKTHVTVFNTLLQVLEDGRLTDSHGRTVDFKNTVIIMTSNLGADHLVSGLTGEMTMQVARDNAMKDAKKHFRPELLNRLDEIVMFHPLSHEHLAKIVQLQVKNVVLA</sequence>
<dbReference type="FunFam" id="3.40.50.300:FF:000025">
    <property type="entry name" value="ATP-dependent Clp protease subunit"/>
    <property type="match status" value="1"/>
</dbReference>
<dbReference type="AlphaFoldDB" id="A0A654FP88"/>
<dbReference type="FunFam" id="3.40.50.300:FF:000120">
    <property type="entry name" value="ATP-dependent chaperone ClpB"/>
    <property type="match status" value="1"/>
</dbReference>
<dbReference type="InterPro" id="IPR003959">
    <property type="entry name" value="ATPase_AAA_core"/>
</dbReference>
<feature type="region of interest" description="Disordered" evidence="8">
    <location>
        <begin position="81"/>
        <end position="168"/>
    </location>
</feature>
<dbReference type="EMBL" id="CACRSJ010000109">
    <property type="protein sequence ID" value="VYS62687.1"/>
    <property type="molecule type" value="Genomic_DNA"/>
</dbReference>
<dbReference type="InterPro" id="IPR027417">
    <property type="entry name" value="P-loop_NTPase"/>
</dbReference>
<evidence type="ECO:0000256" key="2">
    <source>
        <dbReference type="ARBA" id="ARBA00022737"/>
    </source>
</evidence>
<name>A0A654FP88_ARATH</name>
<dbReference type="Gene3D" id="1.10.1780.10">
    <property type="entry name" value="Clp, N-terminal domain"/>
    <property type="match status" value="2"/>
</dbReference>
<dbReference type="InterPro" id="IPR018368">
    <property type="entry name" value="ClpA/B_CS1"/>
</dbReference>
<dbReference type="CDD" id="cd00009">
    <property type="entry name" value="AAA"/>
    <property type="match status" value="1"/>
</dbReference>
<evidence type="ECO:0000256" key="3">
    <source>
        <dbReference type="ARBA" id="ARBA00022741"/>
    </source>
</evidence>